<dbReference type="Gene3D" id="3.90.550.10">
    <property type="entry name" value="Spore Coat Polysaccharide Biosynthesis Protein SpsA, Chain A"/>
    <property type="match status" value="1"/>
</dbReference>
<dbReference type="Pfam" id="PF00535">
    <property type="entry name" value="Glycos_transf_2"/>
    <property type="match status" value="1"/>
</dbReference>
<evidence type="ECO:0000256" key="1">
    <source>
        <dbReference type="SAM" id="Coils"/>
    </source>
</evidence>
<gene>
    <name evidence="3" type="ORF">CSA09_03620</name>
</gene>
<dbReference type="InterPro" id="IPR029044">
    <property type="entry name" value="Nucleotide-diphossugar_trans"/>
</dbReference>
<dbReference type="PANTHER" id="PTHR22916:SF3">
    <property type="entry name" value="UDP-GLCNAC:BETAGAL BETA-1,3-N-ACETYLGLUCOSAMINYLTRANSFERASE-LIKE PROTEIN 1"/>
    <property type="match status" value="1"/>
</dbReference>
<dbReference type="AlphaFoldDB" id="A0A2G6PF34"/>
<feature type="coiled-coil region" evidence="1">
    <location>
        <begin position="274"/>
        <end position="329"/>
    </location>
</feature>
<dbReference type="InterPro" id="IPR001173">
    <property type="entry name" value="Glyco_trans_2-like"/>
</dbReference>
<reference evidence="3 4" key="1">
    <citation type="submission" date="2017-10" db="EMBL/GenBank/DDBJ databases">
        <title>Novel microbial diversity and functional potential in the marine mammal oral microbiome.</title>
        <authorList>
            <person name="Dudek N.K."/>
            <person name="Sun C.L."/>
            <person name="Burstein D."/>
            <person name="Kantor R.S."/>
            <person name="Aliaga Goltsman D.S."/>
            <person name="Bik E.M."/>
            <person name="Thomas B.C."/>
            <person name="Banfield J.F."/>
            <person name="Relman D.A."/>
        </authorList>
    </citation>
    <scope>NUCLEOTIDE SEQUENCE [LARGE SCALE GENOMIC DNA]</scope>
    <source>
        <strain evidence="3">DOLJORAL78_50_517</strain>
    </source>
</reference>
<evidence type="ECO:0000313" key="4">
    <source>
        <dbReference type="Proteomes" id="UP000229278"/>
    </source>
</evidence>
<evidence type="ECO:0000313" key="3">
    <source>
        <dbReference type="EMBL" id="PIE83164.1"/>
    </source>
</evidence>
<organism evidence="3 4">
    <name type="scientific">Candidatus Contendibacter odensensis</name>
    <dbReference type="NCBI Taxonomy" id="1400860"/>
    <lineage>
        <taxon>Bacteria</taxon>
        <taxon>Pseudomonadati</taxon>
        <taxon>Pseudomonadota</taxon>
        <taxon>Gammaproteobacteria</taxon>
        <taxon>Candidatus Competibacteraceae</taxon>
        <taxon>Candidatus Contendibacter</taxon>
    </lineage>
</organism>
<protein>
    <recommendedName>
        <fullName evidence="2">Glycosyltransferase 2-like domain-containing protein</fullName>
    </recommendedName>
</protein>
<accession>A0A2G6PF34</accession>
<dbReference type="Proteomes" id="UP000229278">
    <property type="component" value="Unassembled WGS sequence"/>
</dbReference>
<sequence>MSKNHLLVSIIVRSMARPSLHEALESIASQHYPCIEVIVVNAYGPGHPPLDKYCGQFPLHFADSECALDRCSAANLGLDTAHGQYIGFLDDDDLLFPEHVSVLVEALHAHTELQVAYSGVQMIAYLVDGSAGFKTLYNHSFHLPSLRAQNYIPMHAVLFDRILLDSGCRFDENLMLYEDWDFWLQLAEHSKFLHINKITACYRNYGHSGFGMQADTNKISGGRAALFDKWKKRWSGQDLSEAFLALYEGIIHQPVAREPFRQWAAFEEPLTIYLLEQKNLLQQLVKQLSVMQEKWKIVEILEENLDRLSEVLLKQNNELNGRKKRLEAIYQSTSWRITKPLRFLAYKSRQLYRLIRY</sequence>
<feature type="domain" description="Glycosyltransferase 2-like" evidence="2">
    <location>
        <begin position="17"/>
        <end position="113"/>
    </location>
</feature>
<dbReference type="SUPFAM" id="SSF53448">
    <property type="entry name" value="Nucleotide-diphospho-sugar transferases"/>
    <property type="match status" value="1"/>
</dbReference>
<evidence type="ECO:0000259" key="2">
    <source>
        <dbReference type="Pfam" id="PF00535"/>
    </source>
</evidence>
<keyword evidence="1" id="KW-0175">Coiled coil</keyword>
<dbReference type="EMBL" id="PDTV01000007">
    <property type="protein sequence ID" value="PIE83164.1"/>
    <property type="molecule type" value="Genomic_DNA"/>
</dbReference>
<dbReference type="GO" id="GO:0016758">
    <property type="term" value="F:hexosyltransferase activity"/>
    <property type="evidence" value="ECO:0007669"/>
    <property type="project" value="UniProtKB-ARBA"/>
</dbReference>
<dbReference type="PANTHER" id="PTHR22916">
    <property type="entry name" value="GLYCOSYLTRANSFERASE"/>
    <property type="match status" value="1"/>
</dbReference>
<comment type="caution">
    <text evidence="3">The sequence shown here is derived from an EMBL/GenBank/DDBJ whole genome shotgun (WGS) entry which is preliminary data.</text>
</comment>
<proteinExistence type="predicted"/>
<name>A0A2G6PF34_9GAMM</name>